<gene>
    <name evidence="2" type="ORF">CLO192961_LOCUS128826</name>
</gene>
<accession>A0ABY6TYW8</accession>
<evidence type="ECO:0000313" key="2">
    <source>
        <dbReference type="EMBL" id="VUC23886.1"/>
    </source>
</evidence>
<organism evidence="2 3">
    <name type="scientific">Bionectria ochroleuca</name>
    <name type="common">Gliocladium roseum</name>
    <dbReference type="NCBI Taxonomy" id="29856"/>
    <lineage>
        <taxon>Eukaryota</taxon>
        <taxon>Fungi</taxon>
        <taxon>Dikarya</taxon>
        <taxon>Ascomycota</taxon>
        <taxon>Pezizomycotina</taxon>
        <taxon>Sordariomycetes</taxon>
        <taxon>Hypocreomycetidae</taxon>
        <taxon>Hypocreales</taxon>
        <taxon>Bionectriaceae</taxon>
        <taxon>Clonostachys</taxon>
    </lineage>
</organism>
<dbReference type="EMBL" id="CABFNS010000713">
    <property type="protein sequence ID" value="VUC23886.1"/>
    <property type="molecule type" value="Genomic_DNA"/>
</dbReference>
<dbReference type="Proteomes" id="UP000766486">
    <property type="component" value="Unassembled WGS sequence"/>
</dbReference>
<comment type="caution">
    <text evidence="2">The sequence shown here is derived from an EMBL/GenBank/DDBJ whole genome shotgun (WGS) entry which is preliminary data.</text>
</comment>
<name>A0ABY6TYW8_BIOOC</name>
<keyword evidence="3" id="KW-1185">Reference proteome</keyword>
<sequence>MAVKWSMAQEGKRNRKKDKNISLAEQRASFMPWTAPGFRLAPGNLSPWPPLLWLCLAILRQGSIHQPLKQLSFHRPAKFWAQPPNRWACLWHKTSGLVVASPGRKRQGTY</sequence>
<protein>
    <submittedName>
        <fullName evidence="2">Uncharacterized protein</fullName>
    </submittedName>
</protein>
<evidence type="ECO:0000256" key="1">
    <source>
        <dbReference type="SAM" id="MobiDB-lite"/>
    </source>
</evidence>
<reference evidence="2 3" key="1">
    <citation type="submission" date="2019-06" db="EMBL/GenBank/DDBJ databases">
        <authorList>
            <person name="Broberg M."/>
        </authorList>
    </citation>
    <scope>NUCLEOTIDE SEQUENCE [LARGE SCALE GENOMIC DNA]</scope>
</reference>
<proteinExistence type="predicted"/>
<feature type="region of interest" description="Disordered" evidence="1">
    <location>
        <begin position="1"/>
        <end position="21"/>
    </location>
</feature>
<evidence type="ECO:0000313" key="3">
    <source>
        <dbReference type="Proteomes" id="UP000766486"/>
    </source>
</evidence>